<dbReference type="PANTHER" id="PTHR43017:SF1">
    <property type="entry name" value="ACETYLTRANSFERASE YJL218W-RELATED"/>
    <property type="match status" value="1"/>
</dbReference>
<evidence type="ECO:0000256" key="4">
    <source>
        <dbReference type="ARBA" id="ARBA00023315"/>
    </source>
</evidence>
<dbReference type="SMART" id="SM01266">
    <property type="entry name" value="Mac"/>
    <property type="match status" value="1"/>
</dbReference>
<evidence type="ECO:0000256" key="2">
    <source>
        <dbReference type="ARBA" id="ARBA00022679"/>
    </source>
</evidence>
<keyword evidence="4 5" id="KW-0012">Acyltransferase</keyword>
<dbReference type="InterPro" id="IPR011004">
    <property type="entry name" value="Trimer_LpxA-like_sf"/>
</dbReference>
<keyword evidence="3" id="KW-0677">Repeat</keyword>
<dbReference type="Proteomes" id="UP000195897">
    <property type="component" value="Unassembled WGS sequence"/>
</dbReference>
<dbReference type="RefSeq" id="WP_087373350.1">
    <property type="nucleotide sequence ID" value="NZ_NFKK01000010.1"/>
</dbReference>
<evidence type="ECO:0000256" key="3">
    <source>
        <dbReference type="ARBA" id="ARBA00022737"/>
    </source>
</evidence>
<dbReference type="EMBL" id="NFKK01000010">
    <property type="protein sequence ID" value="OUP52467.1"/>
    <property type="molecule type" value="Genomic_DNA"/>
</dbReference>
<reference evidence="8" key="1">
    <citation type="submission" date="2017-04" db="EMBL/GenBank/DDBJ databases">
        <title>Function of individual gut microbiota members based on whole genome sequencing of pure cultures obtained from chicken caecum.</title>
        <authorList>
            <person name="Medvecky M."/>
            <person name="Cejkova D."/>
            <person name="Polansky O."/>
            <person name="Karasova D."/>
            <person name="Kubasova T."/>
            <person name="Cizek A."/>
            <person name="Rychlik I."/>
        </authorList>
    </citation>
    <scope>NUCLEOTIDE SEQUENCE [LARGE SCALE GENOMIC DNA]</scope>
    <source>
        <strain evidence="8">An180</strain>
    </source>
</reference>
<dbReference type="InterPro" id="IPR001451">
    <property type="entry name" value="Hexapep"/>
</dbReference>
<dbReference type="PANTHER" id="PTHR43017">
    <property type="entry name" value="GALACTOSIDE O-ACETYLTRANSFERASE"/>
    <property type="match status" value="1"/>
</dbReference>
<proteinExistence type="inferred from homology"/>
<feature type="domain" description="Maltose/galactoside acetyltransferase" evidence="6">
    <location>
        <begin position="5"/>
        <end position="59"/>
    </location>
</feature>
<evidence type="ECO:0000256" key="1">
    <source>
        <dbReference type="ARBA" id="ARBA00007274"/>
    </source>
</evidence>
<organism evidence="7 8">
    <name type="scientific">Butyricicoccus pullicaecorum</name>
    <dbReference type="NCBI Taxonomy" id="501571"/>
    <lineage>
        <taxon>Bacteria</taxon>
        <taxon>Bacillati</taxon>
        <taxon>Bacillota</taxon>
        <taxon>Clostridia</taxon>
        <taxon>Eubacteriales</taxon>
        <taxon>Butyricicoccaceae</taxon>
        <taxon>Butyricicoccus</taxon>
    </lineage>
</organism>
<accession>A0A1Y4L6T5</accession>
<dbReference type="CDD" id="cd03357">
    <property type="entry name" value="LbH_MAT_GAT"/>
    <property type="match status" value="1"/>
</dbReference>
<evidence type="ECO:0000313" key="8">
    <source>
        <dbReference type="Proteomes" id="UP000195897"/>
    </source>
</evidence>
<gene>
    <name evidence="7" type="ORF">B5F17_09405</name>
</gene>
<dbReference type="FunFam" id="2.160.10.10:FF:000008">
    <property type="entry name" value="Maltose O-acetyltransferase"/>
    <property type="match status" value="1"/>
</dbReference>
<dbReference type="InterPro" id="IPR018357">
    <property type="entry name" value="Hexapep_transf_CS"/>
</dbReference>
<dbReference type="EC" id="2.3.1.-" evidence="5"/>
<dbReference type="GO" id="GO:0008870">
    <property type="term" value="F:galactoside O-acetyltransferase activity"/>
    <property type="evidence" value="ECO:0007669"/>
    <property type="project" value="TreeGrafter"/>
</dbReference>
<dbReference type="Gene3D" id="2.160.10.10">
    <property type="entry name" value="Hexapeptide repeat proteins"/>
    <property type="match status" value="1"/>
</dbReference>
<dbReference type="PROSITE" id="PS00101">
    <property type="entry name" value="HEXAPEP_TRANSFERASES"/>
    <property type="match status" value="1"/>
</dbReference>
<evidence type="ECO:0000313" key="7">
    <source>
        <dbReference type="EMBL" id="OUP52467.1"/>
    </source>
</evidence>
<dbReference type="SUPFAM" id="SSF51161">
    <property type="entry name" value="Trimeric LpxA-like enzymes"/>
    <property type="match status" value="1"/>
</dbReference>
<keyword evidence="2 5" id="KW-0808">Transferase</keyword>
<name>A0A1Y4L6T5_9FIRM</name>
<evidence type="ECO:0000256" key="5">
    <source>
        <dbReference type="RuleBase" id="RU367021"/>
    </source>
</evidence>
<dbReference type="InterPro" id="IPR024688">
    <property type="entry name" value="Mac_dom"/>
</dbReference>
<evidence type="ECO:0000259" key="6">
    <source>
        <dbReference type="SMART" id="SM01266"/>
    </source>
</evidence>
<dbReference type="Pfam" id="PF12464">
    <property type="entry name" value="Mac"/>
    <property type="match status" value="1"/>
</dbReference>
<sequence length="191" mass="20812">METEKERMLRGELYNAEDPALAQERVRAKEICWQINHLPISEEAQRNQLLVQLLGSTDGAFTILPDFWCDYGSNIHIGKNFFANHGLVVLDGAPVTIGDNVFIAPNVGLYTAGHPLDVRQRNRYLEYAKPITIGNNVWIGGGVQVMPGVTIGDCSVIAGGSVVVKDVPAGVVVGGNPARVIRELTEEEMSE</sequence>
<dbReference type="InterPro" id="IPR039369">
    <property type="entry name" value="LacA-like"/>
</dbReference>
<protein>
    <recommendedName>
        <fullName evidence="5">Acetyltransferase</fullName>
        <ecNumber evidence="5">2.3.1.-</ecNumber>
    </recommendedName>
</protein>
<comment type="similarity">
    <text evidence="1 5">Belongs to the transferase hexapeptide repeat family.</text>
</comment>
<comment type="caution">
    <text evidence="7">The sequence shown here is derived from an EMBL/GenBank/DDBJ whole genome shotgun (WGS) entry which is preliminary data.</text>
</comment>
<dbReference type="AlphaFoldDB" id="A0A1Y4L6T5"/>
<dbReference type="Pfam" id="PF00132">
    <property type="entry name" value="Hexapep"/>
    <property type="match status" value="1"/>
</dbReference>